<dbReference type="EMBL" id="JACOFV010000010">
    <property type="protein sequence ID" value="MBC3862774.1"/>
    <property type="molecule type" value="Genomic_DNA"/>
</dbReference>
<dbReference type="RefSeq" id="WP_186912724.1">
    <property type="nucleotide sequence ID" value="NZ_JACOFV010000010.1"/>
</dbReference>
<comment type="caution">
    <text evidence="2">The sequence shown here is derived from an EMBL/GenBank/DDBJ whole genome shotgun (WGS) entry which is preliminary data.</text>
</comment>
<dbReference type="GO" id="GO:0016787">
    <property type="term" value="F:hydrolase activity"/>
    <property type="evidence" value="ECO:0007669"/>
    <property type="project" value="UniProtKB-KW"/>
</dbReference>
<proteinExistence type="predicted"/>
<evidence type="ECO:0000259" key="1">
    <source>
        <dbReference type="Pfam" id="PF00561"/>
    </source>
</evidence>
<dbReference type="PANTHER" id="PTHR43689">
    <property type="entry name" value="HYDROLASE"/>
    <property type="match status" value="1"/>
</dbReference>
<dbReference type="InterPro" id="IPR000073">
    <property type="entry name" value="AB_hydrolase_1"/>
</dbReference>
<dbReference type="SUPFAM" id="SSF53474">
    <property type="entry name" value="alpha/beta-Hydrolases"/>
    <property type="match status" value="1"/>
</dbReference>
<keyword evidence="2" id="KW-0378">Hydrolase</keyword>
<organism evidence="2 3">
    <name type="scientific">Undibacterium jejuense</name>
    <dbReference type="NCBI Taxonomy" id="1344949"/>
    <lineage>
        <taxon>Bacteria</taxon>
        <taxon>Pseudomonadati</taxon>
        <taxon>Pseudomonadota</taxon>
        <taxon>Betaproteobacteria</taxon>
        <taxon>Burkholderiales</taxon>
        <taxon>Oxalobacteraceae</taxon>
        <taxon>Undibacterium</taxon>
    </lineage>
</organism>
<name>A0A923HKX3_9BURK</name>
<dbReference type="Pfam" id="PF00561">
    <property type="entry name" value="Abhydrolase_1"/>
    <property type="match status" value="1"/>
</dbReference>
<dbReference type="InterPro" id="IPR029058">
    <property type="entry name" value="AB_hydrolase_fold"/>
</dbReference>
<dbReference type="Proteomes" id="UP000634011">
    <property type="component" value="Unassembled WGS sequence"/>
</dbReference>
<feature type="domain" description="AB hydrolase-1" evidence="1">
    <location>
        <begin position="58"/>
        <end position="226"/>
    </location>
</feature>
<keyword evidence="3" id="KW-1185">Reference proteome</keyword>
<dbReference type="Gene3D" id="3.40.50.1820">
    <property type="entry name" value="alpha/beta hydrolase"/>
    <property type="match status" value="1"/>
</dbReference>
<reference evidence="2" key="1">
    <citation type="submission" date="2020-08" db="EMBL/GenBank/DDBJ databases">
        <title>Novel species isolated from subtropical streams in China.</title>
        <authorList>
            <person name="Lu H."/>
        </authorList>
    </citation>
    <scope>NUCLEOTIDE SEQUENCE</scope>
    <source>
        <strain evidence="2">KACC 12607</strain>
    </source>
</reference>
<gene>
    <name evidence="2" type="ORF">H8K32_11730</name>
</gene>
<accession>A0A923HKX3</accession>
<evidence type="ECO:0000313" key="3">
    <source>
        <dbReference type="Proteomes" id="UP000634011"/>
    </source>
</evidence>
<protein>
    <submittedName>
        <fullName evidence="2">Alpha/beta hydrolase</fullName>
    </submittedName>
</protein>
<evidence type="ECO:0000313" key="2">
    <source>
        <dbReference type="EMBL" id="MBC3862774.1"/>
    </source>
</evidence>
<sequence>MKKHAQHPLANGTDIVLIPGFMCDTFLWEMILPDLKELGSVHFSDLNHGDSIDAIASRIISQLPSSCILIGFSLGGYVARRVALMAPEKISKLILLNTSARATTSEEIERNQQQIKMLKIFPYKGQTITALKRALHPDNADNTTLLTQMQNMSLALGREVFIRQLSIVREDGYADFEKIFCSTLVVASRQDQMRSLSEAENIAAALPHPTFRVLDQCGHMSPLEKPQELANILRSFITN</sequence>
<dbReference type="PRINTS" id="PR00111">
    <property type="entry name" value="ABHYDROLASE"/>
</dbReference>
<dbReference type="PANTHER" id="PTHR43689:SF8">
    <property type="entry name" value="ALPHA_BETA-HYDROLASES SUPERFAMILY PROTEIN"/>
    <property type="match status" value="1"/>
</dbReference>
<dbReference type="AlphaFoldDB" id="A0A923HKX3"/>